<feature type="region of interest" description="Disordered" evidence="9">
    <location>
        <begin position="125"/>
        <end position="148"/>
    </location>
</feature>
<dbReference type="GO" id="GO:0006906">
    <property type="term" value="P:vesicle fusion"/>
    <property type="evidence" value="ECO:0007669"/>
    <property type="project" value="TreeGrafter"/>
</dbReference>
<name>A0AAP0E8J0_9MAGN</name>
<feature type="compositionally biased region" description="Low complexity" evidence="9">
    <location>
        <begin position="12"/>
        <end position="23"/>
    </location>
</feature>
<dbReference type="Proteomes" id="UP001419268">
    <property type="component" value="Unassembled WGS sequence"/>
</dbReference>
<dbReference type="PANTHER" id="PTHR19957:SF267">
    <property type="entry name" value="SYNTAXIN-22-LIKE"/>
    <property type="match status" value="1"/>
</dbReference>
<feature type="region of interest" description="Disordered" evidence="9">
    <location>
        <begin position="1"/>
        <end position="23"/>
    </location>
</feature>
<organism evidence="11 12">
    <name type="scientific">Stephania cephalantha</name>
    <dbReference type="NCBI Taxonomy" id="152367"/>
    <lineage>
        <taxon>Eukaryota</taxon>
        <taxon>Viridiplantae</taxon>
        <taxon>Streptophyta</taxon>
        <taxon>Embryophyta</taxon>
        <taxon>Tracheophyta</taxon>
        <taxon>Spermatophyta</taxon>
        <taxon>Magnoliopsida</taxon>
        <taxon>Ranunculales</taxon>
        <taxon>Menispermaceae</taxon>
        <taxon>Menispermoideae</taxon>
        <taxon>Cissampelideae</taxon>
        <taxon>Stephania</taxon>
    </lineage>
</organism>
<evidence type="ECO:0000256" key="1">
    <source>
        <dbReference type="ARBA" id="ARBA00004211"/>
    </source>
</evidence>
<dbReference type="CDD" id="cd15840">
    <property type="entry name" value="SNARE_Qa"/>
    <property type="match status" value="1"/>
</dbReference>
<evidence type="ECO:0000313" key="11">
    <source>
        <dbReference type="EMBL" id="KAK9088675.1"/>
    </source>
</evidence>
<comment type="subcellular location">
    <subcellularLocation>
        <location evidence="1">Membrane</location>
        <topology evidence="1">Single-pass type IV membrane protein</topology>
    </subcellularLocation>
</comment>
<dbReference type="GO" id="GO:0006886">
    <property type="term" value="P:intracellular protein transport"/>
    <property type="evidence" value="ECO:0007669"/>
    <property type="project" value="TreeGrafter"/>
</dbReference>
<dbReference type="SMART" id="SM00503">
    <property type="entry name" value="SynN"/>
    <property type="match status" value="1"/>
</dbReference>
<evidence type="ECO:0000256" key="9">
    <source>
        <dbReference type="SAM" id="MobiDB-lite"/>
    </source>
</evidence>
<dbReference type="AlphaFoldDB" id="A0AAP0E8J0"/>
<comment type="caution">
    <text evidence="11">The sequence shown here is derived from an EMBL/GenBank/DDBJ whole genome shotgun (WGS) entry which is preliminary data.</text>
</comment>
<keyword evidence="6" id="KW-0007">Acetylation</keyword>
<evidence type="ECO:0000256" key="2">
    <source>
        <dbReference type="ARBA" id="ARBA00009063"/>
    </source>
</evidence>
<evidence type="ECO:0000256" key="7">
    <source>
        <dbReference type="ARBA" id="ARBA00023054"/>
    </source>
</evidence>
<dbReference type="InterPro" id="IPR010989">
    <property type="entry name" value="SNARE"/>
</dbReference>
<keyword evidence="4" id="KW-0812">Transmembrane</keyword>
<protein>
    <recommendedName>
        <fullName evidence="10">t-SNARE coiled-coil homology domain-containing protein</fullName>
    </recommendedName>
</protein>
<dbReference type="SMART" id="SM00397">
    <property type="entry name" value="t_SNARE"/>
    <property type="match status" value="1"/>
</dbReference>
<evidence type="ECO:0000256" key="5">
    <source>
        <dbReference type="ARBA" id="ARBA00022927"/>
    </source>
</evidence>
<dbReference type="PROSITE" id="PS50192">
    <property type="entry name" value="T_SNARE"/>
    <property type="match status" value="1"/>
</dbReference>
<dbReference type="Pfam" id="PF14523">
    <property type="entry name" value="Syntaxin_2"/>
    <property type="match status" value="1"/>
</dbReference>
<dbReference type="Gene3D" id="1.20.58.70">
    <property type="match status" value="1"/>
</dbReference>
<dbReference type="SUPFAM" id="SSF47661">
    <property type="entry name" value="t-snare proteins"/>
    <property type="match status" value="1"/>
</dbReference>
<feature type="domain" description="T-SNARE coiled-coil homology" evidence="10">
    <location>
        <begin position="178"/>
        <end position="240"/>
    </location>
</feature>
<keyword evidence="3" id="KW-0813">Transport</keyword>
<sequence>MSFQDLENGGRSSSSVRRSPSQSPSQAVAAGIFQINTAVAGFRRLVDAIGSAKDTSDHRRKLHMTRQRILQLVKETSSKLKALSDADHSVEINPSKKIEDAKLARDFQATLQDFQNVQQLAAERESTYAPAGVPSSAPKSSSAEEHTGFDADQENQLFLREQKRQEVFLLGNEIAFNDAIIEEREQGIKDIQEEIGQANEIFRDLAVLVHGQGVMIDDISSNIESSSAATAQAKTQLSKAHKSVKSRSSWVSTIFVFYIGLRINCFSYPLVFNQIIMERGGELVFRFFSLPGEGLA</sequence>
<dbReference type="InterPro" id="IPR045242">
    <property type="entry name" value="Syntaxin"/>
</dbReference>
<evidence type="ECO:0000256" key="4">
    <source>
        <dbReference type="ARBA" id="ARBA00022692"/>
    </source>
</evidence>
<gene>
    <name evidence="11" type="ORF">Scep_027757</name>
</gene>
<dbReference type="GO" id="GO:0000149">
    <property type="term" value="F:SNARE binding"/>
    <property type="evidence" value="ECO:0007669"/>
    <property type="project" value="TreeGrafter"/>
</dbReference>
<dbReference type="EMBL" id="JBBNAG010000012">
    <property type="protein sequence ID" value="KAK9088675.1"/>
    <property type="molecule type" value="Genomic_DNA"/>
</dbReference>
<keyword evidence="7" id="KW-0175">Coiled coil</keyword>
<feature type="compositionally biased region" description="Low complexity" evidence="9">
    <location>
        <begin position="129"/>
        <end position="141"/>
    </location>
</feature>
<keyword evidence="5" id="KW-0653">Protein transport</keyword>
<evidence type="ECO:0000256" key="8">
    <source>
        <dbReference type="ARBA" id="ARBA00023136"/>
    </source>
</evidence>
<keyword evidence="8" id="KW-0472">Membrane</keyword>
<evidence type="ECO:0000256" key="3">
    <source>
        <dbReference type="ARBA" id="ARBA00022448"/>
    </source>
</evidence>
<dbReference type="GO" id="GO:0048278">
    <property type="term" value="P:vesicle docking"/>
    <property type="evidence" value="ECO:0007669"/>
    <property type="project" value="TreeGrafter"/>
</dbReference>
<dbReference type="GO" id="GO:0012505">
    <property type="term" value="C:endomembrane system"/>
    <property type="evidence" value="ECO:0007669"/>
    <property type="project" value="TreeGrafter"/>
</dbReference>
<dbReference type="PANTHER" id="PTHR19957">
    <property type="entry name" value="SYNTAXIN"/>
    <property type="match status" value="1"/>
</dbReference>
<evidence type="ECO:0000313" key="12">
    <source>
        <dbReference type="Proteomes" id="UP001419268"/>
    </source>
</evidence>
<keyword evidence="12" id="KW-1185">Reference proteome</keyword>
<comment type="similarity">
    <text evidence="2">Belongs to the syntaxin family.</text>
</comment>
<accession>A0AAP0E8J0</accession>
<dbReference type="Gene3D" id="1.20.5.110">
    <property type="match status" value="1"/>
</dbReference>
<dbReference type="GO" id="GO:0005484">
    <property type="term" value="F:SNAP receptor activity"/>
    <property type="evidence" value="ECO:0007669"/>
    <property type="project" value="TreeGrafter"/>
</dbReference>
<dbReference type="Pfam" id="PF05739">
    <property type="entry name" value="SNARE"/>
    <property type="match status" value="1"/>
</dbReference>
<dbReference type="FunFam" id="1.20.58.70:FF:000004">
    <property type="entry name" value="Syntaxin-22 like"/>
    <property type="match status" value="1"/>
</dbReference>
<proteinExistence type="inferred from homology"/>
<dbReference type="InterPro" id="IPR006011">
    <property type="entry name" value="Syntaxin_N"/>
</dbReference>
<dbReference type="InterPro" id="IPR000727">
    <property type="entry name" value="T_SNARE_dom"/>
</dbReference>
<reference evidence="11 12" key="1">
    <citation type="submission" date="2024-01" db="EMBL/GenBank/DDBJ databases">
        <title>Genome assemblies of Stephania.</title>
        <authorList>
            <person name="Yang L."/>
        </authorList>
    </citation>
    <scope>NUCLEOTIDE SEQUENCE [LARGE SCALE GENOMIC DNA]</scope>
    <source>
        <strain evidence="11">JXDWG</strain>
        <tissue evidence="11">Leaf</tissue>
    </source>
</reference>
<evidence type="ECO:0000256" key="6">
    <source>
        <dbReference type="ARBA" id="ARBA00022990"/>
    </source>
</evidence>
<dbReference type="GO" id="GO:0031201">
    <property type="term" value="C:SNARE complex"/>
    <property type="evidence" value="ECO:0007669"/>
    <property type="project" value="TreeGrafter"/>
</dbReference>
<evidence type="ECO:0000259" key="10">
    <source>
        <dbReference type="PROSITE" id="PS50192"/>
    </source>
</evidence>